<evidence type="ECO:0000313" key="2">
    <source>
        <dbReference type="Proteomes" id="UP001589576"/>
    </source>
</evidence>
<gene>
    <name evidence="1" type="ORF">ACFFUU_00995</name>
</gene>
<dbReference type="InterPro" id="IPR011330">
    <property type="entry name" value="Glyco_hydro/deAcase_b/a-brl"/>
</dbReference>
<dbReference type="SUPFAM" id="SSF88713">
    <property type="entry name" value="Glycoside hydrolase/deacetylase"/>
    <property type="match status" value="1"/>
</dbReference>
<dbReference type="Gene3D" id="3.20.20.370">
    <property type="entry name" value="Glycoside hydrolase/deacetylase"/>
    <property type="match status" value="1"/>
</dbReference>
<dbReference type="EMBL" id="JBHMFB010000003">
    <property type="protein sequence ID" value="MFB9088171.1"/>
    <property type="molecule type" value="Genomic_DNA"/>
</dbReference>
<dbReference type="Proteomes" id="UP001589576">
    <property type="component" value="Unassembled WGS sequence"/>
</dbReference>
<keyword evidence="2" id="KW-1185">Reference proteome</keyword>
<organism evidence="1 2">
    <name type="scientific">Flavobacterium paronense</name>
    <dbReference type="NCBI Taxonomy" id="1392775"/>
    <lineage>
        <taxon>Bacteria</taxon>
        <taxon>Pseudomonadati</taxon>
        <taxon>Bacteroidota</taxon>
        <taxon>Flavobacteriia</taxon>
        <taxon>Flavobacteriales</taxon>
        <taxon>Flavobacteriaceae</taxon>
        <taxon>Flavobacterium</taxon>
    </lineage>
</organism>
<reference evidence="1 2" key="1">
    <citation type="submission" date="2024-09" db="EMBL/GenBank/DDBJ databases">
        <authorList>
            <person name="Sun Q."/>
            <person name="Mori K."/>
        </authorList>
    </citation>
    <scope>NUCLEOTIDE SEQUENCE [LARGE SCALE GENOMIC DNA]</scope>
    <source>
        <strain evidence="1 2">CECT 8460</strain>
    </source>
</reference>
<evidence type="ECO:0000313" key="1">
    <source>
        <dbReference type="EMBL" id="MFB9088171.1"/>
    </source>
</evidence>
<name>A0ABV5GAM1_9FLAO</name>
<proteinExistence type="predicted"/>
<accession>A0ABV5GAM1</accession>
<comment type="caution">
    <text evidence="1">The sequence shown here is derived from an EMBL/GenBank/DDBJ whole genome shotgun (WGS) entry which is preliminary data.</text>
</comment>
<protein>
    <submittedName>
        <fullName evidence="1">Polysaccharide (De)acetylase</fullName>
    </submittedName>
</protein>
<sequence length="380" mass="43490">MMSLKQKILRNLSSVPGASIDRKIVVIESDDWGSLRMPSKEVYAFLDNNKLDVSSGDSKRYNENDTLESAEDLNALYDVLTSVKDAKGNYPIFSPITIVANPDFEKIKANHFEHYYYEPFNATLNRYNRTQAFALWKEGIDNKLFLPEFHGREHLNVATWMRALQNKDAETHLAFDKEVWGYTNKNKFNVMYQAAFDLEFKEDLQVQKEVITSGLDLFESLFGYKARYFVPPNGNINNALEQVASEKGIDYIFAAKIQKEALGQGNVKNRFYWLGKKNAFGQMYTTRNCFFEPSQEGKDWLNTCLSDIEIAFRWKKPAVISTHRVNFIGGLRPENRTKGLAAFKQLLDTIVKKWPDVEFMSSAAVADSIAGKNRGTAKQL</sequence>